<accession>A0A059T5V3</accession>
<name>A0A059T5V3_9CAUD</name>
<protein>
    <submittedName>
        <fullName evidence="1">Uncharacterized protein</fullName>
    </submittedName>
</protein>
<proteinExistence type="predicted"/>
<evidence type="ECO:0000313" key="1">
    <source>
        <dbReference type="EMBL" id="AHL19538.1"/>
    </source>
</evidence>
<organism evidence="1 2">
    <name type="scientific">Listeria phage LP-124</name>
    <dbReference type="NCBI Taxonomy" id="1173765"/>
    <lineage>
        <taxon>Viruses</taxon>
        <taxon>Duplodnaviria</taxon>
        <taxon>Heunggongvirae</taxon>
        <taxon>Uroviricota</taxon>
        <taxon>Caudoviricetes</taxon>
        <taxon>Herelleviridae</taxon>
        <taxon>Jasinskavirinae</taxon>
        <taxon>Pecentumvirus</taxon>
        <taxon>Pecentumvirus LP064</taxon>
    </lineage>
</organism>
<evidence type="ECO:0000313" key="2">
    <source>
        <dbReference type="Proteomes" id="UP000026998"/>
    </source>
</evidence>
<reference evidence="1 2" key="1">
    <citation type="journal article" date="2014" name="Appl. Environ. Microbiol.">
        <title>Comparative genomic and morphological analysis of Listeria phages isolated from farm environments.</title>
        <authorList>
            <person name="Denes T."/>
            <person name="Vongkamjan K."/>
            <person name="Ackermann H.W."/>
            <person name="Moreno Switt A.I."/>
            <person name="Wiedmann M."/>
            <person name="den Bakker H.C."/>
        </authorList>
    </citation>
    <scope>NUCLEOTIDE SEQUENCE [LARGE SCALE GENOMIC DNA]</scope>
</reference>
<dbReference type="Proteomes" id="UP000026998">
    <property type="component" value="Segment"/>
</dbReference>
<sequence>MILYGVSLYGEVTEWTTDKATANKWVDNAVQSIEDNDIDEDCYVILLRLDLEKLLYGTFDREVDLNDQLHDEATVLKELRWQVDEEGLYNIVEVAE</sequence>
<dbReference type="EMBL" id="KJ094031">
    <property type="protein sequence ID" value="AHL19538.1"/>
    <property type="molecule type" value="Genomic_DNA"/>
</dbReference>
<gene>
    <name evidence="1" type="ORF">LP124_141</name>
</gene>